<feature type="transmembrane region" description="Helical" evidence="1">
    <location>
        <begin position="88"/>
        <end position="104"/>
    </location>
</feature>
<gene>
    <name evidence="2" type="ORF">CR165_22470</name>
</gene>
<evidence type="ECO:0000313" key="2">
    <source>
        <dbReference type="EMBL" id="PWC26567.1"/>
    </source>
</evidence>
<feature type="transmembrane region" description="Helical" evidence="1">
    <location>
        <begin position="38"/>
        <end position="59"/>
    </location>
</feature>
<feature type="transmembrane region" description="Helical" evidence="1">
    <location>
        <begin position="256"/>
        <end position="274"/>
    </location>
</feature>
<accession>A0A2U1UY46</accession>
<sequence length="412" mass="44105">MIAPDGGFQRKTVLALLVLATALHLGLCALHTGGLGAAPSLHIPAEAAILAAAMLLSGFLTRPGDVACAAIITAYLVALRLVNPEADLIILRHLLLGFVFYRLGTQCDVGFVDRAARMILAGVLGVGVFELATPDLFSRFFNIWNYFSARGLIDPSAGEWADTSFFVSADRAGGRNMFGFLLGSHRVSSVFLEPVSSGNFAALCFAWFISFRSRNRWVWVGLSCVMVVLADSRFAAACCCVMAVAAMLPAALQRTAAVLAIPAVITILLVIGALRHEEGSIPVIVSDDFVGRISFAGEVLWSWGWQHWLALAPSPVTTIDAGHAYLANNLGAPIYLLIWLLVMLWHISGPRSAEHTSFVLMLSIYFALLLSVTGTAAFSMKTAALAWLLCGALGATRRGFGHDPGRERQAMA</sequence>
<keyword evidence="1" id="KW-0472">Membrane</keyword>
<feature type="transmembrane region" description="Helical" evidence="1">
    <location>
        <begin position="324"/>
        <end position="345"/>
    </location>
</feature>
<dbReference type="Proteomes" id="UP000245048">
    <property type="component" value="Unassembled WGS sequence"/>
</dbReference>
<feature type="transmembrane region" description="Helical" evidence="1">
    <location>
        <begin position="217"/>
        <end position="250"/>
    </location>
</feature>
<evidence type="ECO:0008006" key="4">
    <source>
        <dbReference type="Google" id="ProtNLM"/>
    </source>
</evidence>
<reference evidence="3" key="1">
    <citation type="submission" date="2017-10" db="EMBL/GenBank/DDBJ databases">
        <authorList>
            <person name="Toshchakov S.V."/>
            <person name="Goeva M.A."/>
        </authorList>
    </citation>
    <scope>NUCLEOTIDE SEQUENCE [LARGE SCALE GENOMIC DNA]</scope>
    <source>
        <strain evidence="3">JR1/69-1-13</strain>
    </source>
</reference>
<feature type="transmembrane region" description="Helical" evidence="1">
    <location>
        <begin position="116"/>
        <end position="137"/>
    </location>
</feature>
<evidence type="ECO:0000313" key="3">
    <source>
        <dbReference type="Proteomes" id="UP000245048"/>
    </source>
</evidence>
<feature type="transmembrane region" description="Helical" evidence="1">
    <location>
        <begin position="190"/>
        <end position="210"/>
    </location>
</feature>
<keyword evidence="1" id="KW-1133">Transmembrane helix</keyword>
<dbReference type="AlphaFoldDB" id="A0A2U1UY46"/>
<evidence type="ECO:0000256" key="1">
    <source>
        <dbReference type="SAM" id="Phobius"/>
    </source>
</evidence>
<name>A0A2U1UY46_9PROT</name>
<keyword evidence="3" id="KW-1185">Reference proteome</keyword>
<protein>
    <recommendedName>
        <fullName evidence="4">Polysaccharide polymerase</fullName>
    </recommendedName>
</protein>
<feature type="transmembrane region" description="Helical" evidence="1">
    <location>
        <begin position="357"/>
        <end position="378"/>
    </location>
</feature>
<comment type="caution">
    <text evidence="2">The sequence shown here is derived from an EMBL/GenBank/DDBJ whole genome shotgun (WGS) entry which is preliminary data.</text>
</comment>
<keyword evidence="1" id="KW-0812">Transmembrane</keyword>
<feature type="transmembrane region" description="Helical" evidence="1">
    <location>
        <begin position="66"/>
        <end position="82"/>
    </location>
</feature>
<organism evidence="2 3">
    <name type="scientific">Teichococcus aestuarii</name>
    <dbReference type="NCBI Taxonomy" id="568898"/>
    <lineage>
        <taxon>Bacteria</taxon>
        <taxon>Pseudomonadati</taxon>
        <taxon>Pseudomonadota</taxon>
        <taxon>Alphaproteobacteria</taxon>
        <taxon>Acetobacterales</taxon>
        <taxon>Roseomonadaceae</taxon>
        <taxon>Roseomonas</taxon>
    </lineage>
</organism>
<dbReference type="EMBL" id="PDOA01000031">
    <property type="protein sequence ID" value="PWC26567.1"/>
    <property type="molecule type" value="Genomic_DNA"/>
</dbReference>
<proteinExistence type="predicted"/>